<dbReference type="Pfam" id="PF13202">
    <property type="entry name" value="EF-hand_5"/>
    <property type="match status" value="1"/>
</dbReference>
<dbReference type="EMBL" id="CAJJDM010000014">
    <property type="protein sequence ID" value="CAD8051287.1"/>
    <property type="molecule type" value="Genomic_DNA"/>
</dbReference>
<dbReference type="PANTHER" id="PTHR23055">
    <property type="entry name" value="CALCIUM BINDING PROTEINS"/>
    <property type="match status" value="1"/>
</dbReference>
<keyword evidence="4" id="KW-0677">Repeat</keyword>
<dbReference type="PROSITE" id="PS00018">
    <property type="entry name" value="EF_HAND_1"/>
    <property type="match status" value="3"/>
</dbReference>
<keyword evidence="6" id="KW-0812">Transmembrane</keyword>
<organism evidence="8 9">
    <name type="scientific">Paramecium primaurelia</name>
    <dbReference type="NCBI Taxonomy" id="5886"/>
    <lineage>
        <taxon>Eukaryota</taxon>
        <taxon>Sar</taxon>
        <taxon>Alveolata</taxon>
        <taxon>Ciliophora</taxon>
        <taxon>Intramacronucleata</taxon>
        <taxon>Oligohymenophorea</taxon>
        <taxon>Peniculida</taxon>
        <taxon>Parameciidae</taxon>
        <taxon>Paramecium</taxon>
    </lineage>
</organism>
<evidence type="ECO:0000313" key="9">
    <source>
        <dbReference type="Proteomes" id="UP000688137"/>
    </source>
</evidence>
<dbReference type="GO" id="GO:0005509">
    <property type="term" value="F:calcium ion binding"/>
    <property type="evidence" value="ECO:0007669"/>
    <property type="project" value="InterPro"/>
</dbReference>
<dbReference type="CDD" id="cd00051">
    <property type="entry name" value="EFh"/>
    <property type="match status" value="2"/>
</dbReference>
<feature type="transmembrane region" description="Helical" evidence="6">
    <location>
        <begin position="72"/>
        <end position="91"/>
    </location>
</feature>
<comment type="caution">
    <text evidence="8">The sequence shown here is derived from an EMBL/GenBank/DDBJ whole genome shotgun (WGS) entry which is preliminary data.</text>
</comment>
<feature type="domain" description="EF-hand" evidence="7">
    <location>
        <begin position="314"/>
        <end position="349"/>
    </location>
</feature>
<dbReference type="Proteomes" id="UP000688137">
    <property type="component" value="Unassembled WGS sequence"/>
</dbReference>
<sequence length="419" mass="50067">MKQNCKHMMTNLRMHKHYLMFSVVQIIIDPEQNLKENMVIEVEIILTLAIMIDICIRIIAEREYFFKDNWNIIDLIAFLLILILISLYYVFELHSQLFVLQLYIDKQKQTLLKLMIQLVQFQYFYVTSYKQLELSLQLSNLIKQHKWVMSISLNLNLLIQITLNIKQVFTLMIIMNHIHLFDYSIFINYMQIYNPSISISVFRPQPTDYYHRIQSAKIENTINSNRTIPQQTISSNPDKNLAEKLFYVFDEDSSGTVDYKELKVGLEVLKDDTIDEKLKIFFDLCDEDGSGKLSEKEIFNILKQNIINENDKYQLKIVIKEMIKQVDLDGDGELNKEEILQAATKILFYVDYLDKPYLMQEELMPLYKMIQKNHFINLYLLLLISYNKKKAYILLLNKNQLIHQKIWIKFMKRVRIHKI</sequence>
<evidence type="ECO:0000256" key="6">
    <source>
        <dbReference type="SAM" id="Phobius"/>
    </source>
</evidence>
<dbReference type="AlphaFoldDB" id="A0A8S1K956"/>
<dbReference type="InterPro" id="IPR002048">
    <property type="entry name" value="EF_hand_dom"/>
</dbReference>
<evidence type="ECO:0000256" key="4">
    <source>
        <dbReference type="ARBA" id="ARBA00022737"/>
    </source>
</evidence>
<evidence type="ECO:0000256" key="2">
    <source>
        <dbReference type="ARBA" id="ARBA00022707"/>
    </source>
</evidence>
<keyword evidence="3" id="KW-0479">Metal-binding</keyword>
<gene>
    <name evidence="8" type="ORF">PPRIM_AZ9-3.1.T0180021</name>
</gene>
<proteinExistence type="inferred from homology"/>
<dbReference type="Pfam" id="PF13499">
    <property type="entry name" value="EF-hand_7"/>
    <property type="match status" value="1"/>
</dbReference>
<evidence type="ECO:0000256" key="5">
    <source>
        <dbReference type="ARBA" id="ARBA00023288"/>
    </source>
</evidence>
<accession>A0A8S1K956</accession>
<dbReference type="PROSITE" id="PS50222">
    <property type="entry name" value="EF_HAND_2"/>
    <property type="match status" value="3"/>
</dbReference>
<keyword evidence="6" id="KW-0472">Membrane</keyword>
<dbReference type="PANTHER" id="PTHR23055:SF178">
    <property type="entry name" value="NEUROCALCIN HOMOLOG"/>
    <property type="match status" value="1"/>
</dbReference>
<dbReference type="SMART" id="SM00054">
    <property type="entry name" value="EFh"/>
    <property type="match status" value="3"/>
</dbReference>
<keyword evidence="2" id="KW-0519">Myristate</keyword>
<keyword evidence="5" id="KW-0449">Lipoprotein</keyword>
<dbReference type="InterPro" id="IPR028846">
    <property type="entry name" value="Recoverin"/>
</dbReference>
<reference evidence="8" key="1">
    <citation type="submission" date="2021-01" db="EMBL/GenBank/DDBJ databases">
        <authorList>
            <consortium name="Genoscope - CEA"/>
            <person name="William W."/>
        </authorList>
    </citation>
    <scope>NUCLEOTIDE SEQUENCE</scope>
</reference>
<evidence type="ECO:0000313" key="8">
    <source>
        <dbReference type="EMBL" id="CAD8051287.1"/>
    </source>
</evidence>
<keyword evidence="6" id="KW-1133">Transmembrane helix</keyword>
<feature type="domain" description="EF-hand" evidence="7">
    <location>
        <begin position="237"/>
        <end position="272"/>
    </location>
</feature>
<comment type="similarity">
    <text evidence="1">Belongs to the recoverin family.</text>
</comment>
<protein>
    <recommendedName>
        <fullName evidence="7">EF-hand domain-containing protein</fullName>
    </recommendedName>
</protein>
<evidence type="ECO:0000256" key="1">
    <source>
        <dbReference type="ARBA" id="ARBA00006049"/>
    </source>
</evidence>
<feature type="domain" description="EF-hand" evidence="7">
    <location>
        <begin position="273"/>
        <end position="308"/>
    </location>
</feature>
<keyword evidence="9" id="KW-1185">Reference proteome</keyword>
<dbReference type="InterPro" id="IPR018247">
    <property type="entry name" value="EF_Hand_1_Ca_BS"/>
</dbReference>
<evidence type="ECO:0000259" key="7">
    <source>
        <dbReference type="PROSITE" id="PS50222"/>
    </source>
</evidence>
<name>A0A8S1K956_PARPR</name>
<evidence type="ECO:0000256" key="3">
    <source>
        <dbReference type="ARBA" id="ARBA00022723"/>
    </source>
</evidence>